<dbReference type="InterPro" id="IPR023393">
    <property type="entry name" value="START-like_dom_sf"/>
</dbReference>
<keyword evidence="4" id="KW-1185">Reference proteome</keyword>
<comment type="caution">
    <text evidence="3">The sequence shown here is derived from an EMBL/GenBank/DDBJ whole genome shotgun (WGS) entry which is preliminary data.</text>
</comment>
<dbReference type="RefSeq" id="WP_182164541.1">
    <property type="nucleotide sequence ID" value="NZ_JACEZT010000011.1"/>
</dbReference>
<evidence type="ECO:0000256" key="1">
    <source>
        <dbReference type="ARBA" id="ARBA00006817"/>
    </source>
</evidence>
<gene>
    <name evidence="3" type="ORF">H3H37_16730</name>
</gene>
<sequence>MTHIADDYDSDLDLVFERTVELHPEQIWAAWTQPAHVVHWFTPAPWKTLSCDIDLRPGGVFRTVMCSPEGQQHPHVGCYLEIVENRRLVWTDALGPGYGPAANPFITAYITLEPEGGGTRYHARARHKNSEDMLRHVDMGFERGWGLALDQMVAYMKALKTQ</sequence>
<organism evidence="3 4">
    <name type="scientific">Rugamonas brunnea</name>
    <dbReference type="NCBI Taxonomy" id="2758569"/>
    <lineage>
        <taxon>Bacteria</taxon>
        <taxon>Pseudomonadati</taxon>
        <taxon>Pseudomonadota</taxon>
        <taxon>Betaproteobacteria</taxon>
        <taxon>Burkholderiales</taxon>
        <taxon>Oxalobacteraceae</taxon>
        <taxon>Telluria group</taxon>
        <taxon>Rugamonas</taxon>
    </lineage>
</organism>
<dbReference type="EMBL" id="JACEZT010000011">
    <property type="protein sequence ID" value="MBA5638708.1"/>
    <property type="molecule type" value="Genomic_DNA"/>
</dbReference>
<dbReference type="Gene3D" id="3.30.530.20">
    <property type="match status" value="1"/>
</dbReference>
<protein>
    <submittedName>
        <fullName evidence="3">SRPBCC family protein</fullName>
    </submittedName>
</protein>
<dbReference type="AlphaFoldDB" id="A0A7W2EU73"/>
<dbReference type="SUPFAM" id="SSF55961">
    <property type="entry name" value="Bet v1-like"/>
    <property type="match status" value="1"/>
</dbReference>
<accession>A0A7W2EU73</accession>
<dbReference type="InterPro" id="IPR013538">
    <property type="entry name" value="ASHA1/2-like_C"/>
</dbReference>
<reference evidence="3 4" key="1">
    <citation type="submission" date="2020-07" db="EMBL/GenBank/DDBJ databases">
        <title>Novel species isolated from subtropical streams in China.</title>
        <authorList>
            <person name="Lu H."/>
        </authorList>
    </citation>
    <scope>NUCLEOTIDE SEQUENCE [LARGE SCALE GENOMIC DNA]</scope>
    <source>
        <strain evidence="3 4">LX20W</strain>
    </source>
</reference>
<evidence type="ECO:0000259" key="2">
    <source>
        <dbReference type="Pfam" id="PF08327"/>
    </source>
</evidence>
<feature type="domain" description="Activator of Hsp90 ATPase homologue 1/2-like C-terminal" evidence="2">
    <location>
        <begin position="23"/>
        <end position="156"/>
    </location>
</feature>
<name>A0A7W2EU73_9BURK</name>
<dbReference type="Pfam" id="PF08327">
    <property type="entry name" value="AHSA1"/>
    <property type="match status" value="1"/>
</dbReference>
<comment type="similarity">
    <text evidence="1">Belongs to the AHA1 family.</text>
</comment>
<evidence type="ECO:0000313" key="3">
    <source>
        <dbReference type="EMBL" id="MBA5638708.1"/>
    </source>
</evidence>
<dbReference type="Proteomes" id="UP000534388">
    <property type="component" value="Unassembled WGS sequence"/>
</dbReference>
<proteinExistence type="inferred from homology"/>
<evidence type="ECO:0000313" key="4">
    <source>
        <dbReference type="Proteomes" id="UP000534388"/>
    </source>
</evidence>
<dbReference type="CDD" id="cd08896">
    <property type="entry name" value="SRPBCC_CalC_Aha1-like_3"/>
    <property type="match status" value="1"/>
</dbReference>